<proteinExistence type="predicted"/>
<feature type="transmembrane region" description="Helical" evidence="2">
    <location>
        <begin position="70"/>
        <end position="89"/>
    </location>
</feature>
<protein>
    <submittedName>
        <fullName evidence="3">Uncharacterized protein</fullName>
    </submittedName>
</protein>
<accession>A0AAD6YTC5</accession>
<gene>
    <name evidence="3" type="ORF">GGX14DRAFT_345142</name>
</gene>
<keyword evidence="4" id="KW-1185">Reference proteome</keyword>
<keyword evidence="2" id="KW-0812">Transmembrane</keyword>
<feature type="transmembrane region" description="Helical" evidence="2">
    <location>
        <begin position="463"/>
        <end position="490"/>
    </location>
</feature>
<evidence type="ECO:0000256" key="2">
    <source>
        <dbReference type="SAM" id="Phobius"/>
    </source>
</evidence>
<sequence length="615" mass="67025">MLYLLTLCPQADRPSPPASPPATPSQRLLNTESSHVQFASYPGIADEKVQPLLQDDDPLPRGWVPPPLRGWYAICLILLLVCLAIVLEVALHLTNKNSGELFLLSLSQQSSVACYPSIVALWTWTDLEIKKMQPTPRLHPLKQLRSLDPCSLQQTLGGDCCISDGPRHAGFPTSCFCTADSKEHLDSRSRFFLTASGYASASVGYTLQQPPFVSVPYTITPFVIPTEVANNGTILANVTVIRSDTNCVSAPVTMINHTDGSGWTNTVSQSGCTLEWIVDHRATTLFGTSTPDCSNATLPQFLPVVFWFFTYTPTAKSSATMCSPTIALVDAEVTVDIATRNVTNVHELRPFNAATSQFGSLSGNLTGAPLDGHAYNGINFTLASPDAFIIARMNATQLAMPAAVFQAAVQSVQGVDGSFDADLFVEWSNTVYATYLSLIAKAVYFLQNEEPVTLQIKTFQLRLWMSSLAVHLLAGAFFLLAIAASVIHIFHRWERRNLYLQHQPGTIASAVSIGAETGMGHLVAKQRDEAGIKQVLADKKFRIDPSTNKIVMVGEETYDAGSPTDRRFSVFEAIQGRRASRRYSRRPASLGPPGRLPDYPGRLPDSPGRLPPQSP</sequence>
<evidence type="ECO:0000313" key="4">
    <source>
        <dbReference type="Proteomes" id="UP001219525"/>
    </source>
</evidence>
<dbReference type="Proteomes" id="UP001219525">
    <property type="component" value="Unassembled WGS sequence"/>
</dbReference>
<keyword evidence="2" id="KW-1133">Transmembrane helix</keyword>
<comment type="caution">
    <text evidence="3">The sequence shown here is derived from an EMBL/GenBank/DDBJ whole genome shotgun (WGS) entry which is preliminary data.</text>
</comment>
<name>A0AAD6YTC5_9AGAR</name>
<reference evidence="3" key="1">
    <citation type="submission" date="2023-03" db="EMBL/GenBank/DDBJ databases">
        <title>Massive genome expansion in bonnet fungi (Mycena s.s.) driven by repeated elements and novel gene families across ecological guilds.</title>
        <authorList>
            <consortium name="Lawrence Berkeley National Laboratory"/>
            <person name="Harder C.B."/>
            <person name="Miyauchi S."/>
            <person name="Viragh M."/>
            <person name="Kuo A."/>
            <person name="Thoen E."/>
            <person name="Andreopoulos B."/>
            <person name="Lu D."/>
            <person name="Skrede I."/>
            <person name="Drula E."/>
            <person name="Henrissat B."/>
            <person name="Morin E."/>
            <person name="Kohler A."/>
            <person name="Barry K."/>
            <person name="LaButti K."/>
            <person name="Morin E."/>
            <person name="Salamov A."/>
            <person name="Lipzen A."/>
            <person name="Mereny Z."/>
            <person name="Hegedus B."/>
            <person name="Baldrian P."/>
            <person name="Stursova M."/>
            <person name="Weitz H."/>
            <person name="Taylor A."/>
            <person name="Grigoriev I.V."/>
            <person name="Nagy L.G."/>
            <person name="Martin F."/>
            <person name="Kauserud H."/>
        </authorList>
    </citation>
    <scope>NUCLEOTIDE SEQUENCE</scope>
    <source>
        <strain evidence="3">9144</strain>
    </source>
</reference>
<evidence type="ECO:0000256" key="1">
    <source>
        <dbReference type="SAM" id="MobiDB-lite"/>
    </source>
</evidence>
<evidence type="ECO:0000313" key="3">
    <source>
        <dbReference type="EMBL" id="KAJ7228889.1"/>
    </source>
</evidence>
<organism evidence="3 4">
    <name type="scientific">Mycena pura</name>
    <dbReference type="NCBI Taxonomy" id="153505"/>
    <lineage>
        <taxon>Eukaryota</taxon>
        <taxon>Fungi</taxon>
        <taxon>Dikarya</taxon>
        <taxon>Basidiomycota</taxon>
        <taxon>Agaricomycotina</taxon>
        <taxon>Agaricomycetes</taxon>
        <taxon>Agaricomycetidae</taxon>
        <taxon>Agaricales</taxon>
        <taxon>Marasmiineae</taxon>
        <taxon>Mycenaceae</taxon>
        <taxon>Mycena</taxon>
    </lineage>
</organism>
<dbReference type="EMBL" id="JARJCW010000002">
    <property type="protein sequence ID" value="KAJ7228889.1"/>
    <property type="molecule type" value="Genomic_DNA"/>
</dbReference>
<dbReference type="AlphaFoldDB" id="A0AAD6YTC5"/>
<keyword evidence="2" id="KW-0472">Membrane</keyword>
<feature type="region of interest" description="Disordered" evidence="1">
    <location>
        <begin position="578"/>
        <end position="615"/>
    </location>
</feature>